<dbReference type="PANTHER" id="PTHR34858:SF1">
    <property type="entry name" value="CYSO-CYSTEINE PEPTIDASE"/>
    <property type="match status" value="1"/>
</dbReference>
<evidence type="ECO:0000256" key="5">
    <source>
        <dbReference type="ARBA" id="ARBA00023049"/>
    </source>
</evidence>
<protein>
    <recommendedName>
        <fullName evidence="6">JAB domain-containing protein</fullName>
    </recommendedName>
</protein>
<sequence>MTAYQGTTPPIRLDSSVQLMLGKHLLTCFPHEACGLLLGTAAAGGMLISNYVPMSNVAPDPLHAFVPDPREWVKGLYSEPAPIGLFHSHPSSPPWPSAADVQGLSSLGPQFKVYLIGSPGKDNPELPVLNGFIIDRQRGTDGSLSQQLLHTQLYALLK</sequence>
<evidence type="ECO:0000256" key="2">
    <source>
        <dbReference type="ARBA" id="ARBA00022723"/>
    </source>
</evidence>
<reference evidence="7" key="1">
    <citation type="submission" date="2022-01" db="EMBL/GenBank/DDBJ databases">
        <authorList>
            <person name="Criscuolo A."/>
        </authorList>
    </citation>
    <scope>NUCLEOTIDE SEQUENCE</scope>
    <source>
        <strain evidence="7">CIP111892</strain>
    </source>
</reference>
<keyword evidence="8" id="KW-1185">Reference proteome</keyword>
<dbReference type="PANTHER" id="PTHR34858">
    <property type="entry name" value="CYSO-CYSTEINE PEPTIDASE"/>
    <property type="match status" value="1"/>
</dbReference>
<proteinExistence type="predicted"/>
<comment type="caution">
    <text evidence="7">The sequence shown here is derived from an EMBL/GenBank/DDBJ whole genome shotgun (WGS) entry which is preliminary data.</text>
</comment>
<dbReference type="InterPro" id="IPR051929">
    <property type="entry name" value="VirAsm_ModProt"/>
</dbReference>
<keyword evidence="4" id="KW-0862">Zinc</keyword>
<evidence type="ECO:0000256" key="3">
    <source>
        <dbReference type="ARBA" id="ARBA00022801"/>
    </source>
</evidence>
<evidence type="ECO:0000259" key="6">
    <source>
        <dbReference type="Pfam" id="PF14464"/>
    </source>
</evidence>
<keyword evidence="3" id="KW-0378">Hydrolase</keyword>
<keyword evidence="5" id="KW-0482">Metalloprotease</keyword>
<feature type="domain" description="JAB" evidence="6">
    <location>
        <begin position="17"/>
        <end position="118"/>
    </location>
</feature>
<organism evidence="7 8">
    <name type="scientific">Paenibacillus auburnensis</name>
    <dbReference type="NCBI Taxonomy" id="2905649"/>
    <lineage>
        <taxon>Bacteria</taxon>
        <taxon>Bacillati</taxon>
        <taxon>Bacillota</taxon>
        <taxon>Bacilli</taxon>
        <taxon>Bacillales</taxon>
        <taxon>Paenibacillaceae</taxon>
        <taxon>Paenibacillus</taxon>
    </lineage>
</organism>
<evidence type="ECO:0000313" key="8">
    <source>
        <dbReference type="Proteomes" id="UP000838324"/>
    </source>
</evidence>
<dbReference type="InterPro" id="IPR028090">
    <property type="entry name" value="JAB_dom_prok"/>
</dbReference>
<gene>
    <name evidence="7" type="ORF">PAECIP111892_00096</name>
</gene>
<dbReference type="SUPFAM" id="SSF102712">
    <property type="entry name" value="JAB1/MPN domain"/>
    <property type="match status" value="1"/>
</dbReference>
<keyword evidence="1" id="KW-0645">Protease</keyword>
<dbReference type="Gene3D" id="3.40.140.10">
    <property type="entry name" value="Cytidine Deaminase, domain 2"/>
    <property type="match status" value="1"/>
</dbReference>
<evidence type="ECO:0000313" key="7">
    <source>
        <dbReference type="EMBL" id="CAH1190304.1"/>
    </source>
</evidence>
<keyword evidence="2" id="KW-0479">Metal-binding</keyword>
<name>A0ABN8FQM5_9BACL</name>
<evidence type="ECO:0000256" key="4">
    <source>
        <dbReference type="ARBA" id="ARBA00022833"/>
    </source>
</evidence>
<accession>A0ABN8FQM5</accession>
<evidence type="ECO:0000256" key="1">
    <source>
        <dbReference type="ARBA" id="ARBA00022670"/>
    </source>
</evidence>
<dbReference type="Proteomes" id="UP000838324">
    <property type="component" value="Unassembled WGS sequence"/>
</dbReference>
<dbReference type="Pfam" id="PF14464">
    <property type="entry name" value="Prok-JAB"/>
    <property type="match status" value="1"/>
</dbReference>
<dbReference type="EMBL" id="CAKMMG010000001">
    <property type="protein sequence ID" value="CAH1190304.1"/>
    <property type="molecule type" value="Genomic_DNA"/>
</dbReference>
<dbReference type="RefSeq" id="WP_236328410.1">
    <property type="nucleotide sequence ID" value="NZ_CAKMMG010000001.1"/>
</dbReference>